<dbReference type="HOGENOM" id="CLU_2525758_0_0_11"/>
<evidence type="ECO:0000256" key="1">
    <source>
        <dbReference type="SAM" id="MobiDB-lite"/>
    </source>
</evidence>
<feature type="region of interest" description="Disordered" evidence="1">
    <location>
        <begin position="40"/>
        <end position="84"/>
    </location>
</feature>
<evidence type="ECO:0000313" key="3">
    <source>
        <dbReference type="Proteomes" id="UP000002026"/>
    </source>
</evidence>
<protein>
    <submittedName>
        <fullName evidence="2">Uncharacterized protein</fullName>
    </submittedName>
</protein>
<dbReference type="RefSeq" id="WP_012797502.1">
    <property type="nucleotide sequence ID" value="NC_013165.1"/>
</dbReference>
<dbReference type="KEGG" id="shi:Shel_03260"/>
<feature type="compositionally biased region" description="Polar residues" evidence="1">
    <location>
        <begin position="68"/>
        <end position="84"/>
    </location>
</feature>
<gene>
    <name evidence="2" type="ordered locus">Shel_03260</name>
</gene>
<evidence type="ECO:0000313" key="2">
    <source>
        <dbReference type="EMBL" id="ACV21393.1"/>
    </source>
</evidence>
<name>C7N287_SLAHD</name>
<organism evidence="2 3">
    <name type="scientific">Slackia heliotrinireducens (strain ATCC 29202 / DSM 20476 / NCTC 11029 / RHS 1)</name>
    <name type="common">Peptococcus heliotrinreducens</name>
    <dbReference type="NCBI Taxonomy" id="471855"/>
    <lineage>
        <taxon>Bacteria</taxon>
        <taxon>Bacillati</taxon>
        <taxon>Actinomycetota</taxon>
        <taxon>Coriobacteriia</taxon>
        <taxon>Eggerthellales</taxon>
        <taxon>Eggerthellaceae</taxon>
        <taxon>Slackia</taxon>
    </lineage>
</organism>
<accession>C7N287</accession>
<sequence length="84" mass="9486">MSNTEWRYASYDIDNPNGADYCASTDFKSDGSVHRYDAVRGDFGKGHGHNGYGSTDDYLAGNKKDWSRSVNDPDSQNRPWNNPY</sequence>
<dbReference type="Proteomes" id="UP000002026">
    <property type="component" value="Chromosome"/>
</dbReference>
<proteinExistence type="predicted"/>
<dbReference type="AlphaFoldDB" id="C7N287"/>
<dbReference type="EMBL" id="CP001684">
    <property type="protein sequence ID" value="ACV21393.1"/>
    <property type="molecule type" value="Genomic_DNA"/>
</dbReference>
<keyword evidence="3" id="KW-1185">Reference proteome</keyword>
<reference evidence="2 3" key="1">
    <citation type="journal article" date="2009" name="Stand. Genomic Sci.">
        <title>Complete genome sequence of Slackia heliotrinireducens type strain (RHS 1).</title>
        <authorList>
            <person name="Pukall R."/>
            <person name="Lapidus A."/>
            <person name="Nolan M."/>
            <person name="Copeland A."/>
            <person name="Glavina Del Rio T."/>
            <person name="Lucas S."/>
            <person name="Chen F."/>
            <person name="Tice H."/>
            <person name="Cheng J.F."/>
            <person name="Chertkov O."/>
            <person name="Bruce D."/>
            <person name="Goodwin L."/>
            <person name="Kuske C."/>
            <person name="Brettin T."/>
            <person name="Detter J.C."/>
            <person name="Han C."/>
            <person name="Pitluck S."/>
            <person name="Pati A."/>
            <person name="Mavrommatis K."/>
            <person name="Ivanova N."/>
            <person name="Ovchinnikova G."/>
            <person name="Chen A."/>
            <person name="Palaniappan K."/>
            <person name="Schneider S."/>
            <person name="Rohde M."/>
            <person name="Chain P."/>
            <person name="D'haeseleer P."/>
            <person name="Goker M."/>
            <person name="Bristow J."/>
            <person name="Eisen J.A."/>
            <person name="Markowitz V."/>
            <person name="Kyrpides N.C."/>
            <person name="Klenk H.P."/>
            <person name="Hugenholtz P."/>
        </authorList>
    </citation>
    <scope>NUCLEOTIDE SEQUENCE [LARGE SCALE GENOMIC DNA]</scope>
    <source>
        <strain evidence="3">ATCC 29202 / DSM 20476 / NCTC 11029 / RHS 1</strain>
    </source>
</reference>